<comment type="caution">
    <text evidence="2">The sequence shown here is derived from an EMBL/GenBank/DDBJ whole genome shotgun (WGS) entry which is preliminary data.</text>
</comment>
<protein>
    <recommendedName>
        <fullName evidence="1">DUF5615 domain-containing protein</fullName>
    </recommendedName>
</protein>
<dbReference type="RefSeq" id="WP_017711429.1">
    <property type="nucleotide sequence ID" value="NZ_KB235933.1"/>
</dbReference>
<keyword evidence="3" id="KW-1185">Reference proteome</keyword>
<organism evidence="2 3">
    <name type="scientific">Prochlorothrix hollandica PCC 9006 = CALU 1027</name>
    <dbReference type="NCBI Taxonomy" id="317619"/>
    <lineage>
        <taxon>Bacteria</taxon>
        <taxon>Bacillati</taxon>
        <taxon>Cyanobacteriota</taxon>
        <taxon>Cyanophyceae</taxon>
        <taxon>Prochlorotrichales</taxon>
        <taxon>Prochlorotrichaceae</taxon>
        <taxon>Prochlorothrix</taxon>
    </lineage>
</organism>
<evidence type="ECO:0000259" key="1">
    <source>
        <dbReference type="Pfam" id="PF18480"/>
    </source>
</evidence>
<dbReference type="InterPro" id="IPR041049">
    <property type="entry name" value="DUF5615"/>
</dbReference>
<gene>
    <name evidence="2" type="ORF">PROH_10100</name>
</gene>
<sequence length="120" mass="13830">MRFLVDECTGPRVAQWLREAGHDVFSVYEQARGLDDETVIQQADRESRILITNDKDFGTKVYRENSPHKGVIFMRLQNETANNKIAVLDALLQNYLDRLPNNFVVVTEDKVRFANAPHPQ</sequence>
<dbReference type="OrthoDB" id="9806751at2"/>
<dbReference type="STRING" id="317619.GCA_000332315_00793"/>
<proteinExistence type="predicted"/>
<dbReference type="Proteomes" id="UP000034681">
    <property type="component" value="Unassembled WGS sequence"/>
</dbReference>
<feature type="domain" description="DUF5615" evidence="1">
    <location>
        <begin position="1"/>
        <end position="108"/>
    </location>
</feature>
<dbReference type="AlphaFoldDB" id="A0A0M2Q0B8"/>
<accession>A0A0M2Q0B8</accession>
<reference evidence="2" key="1">
    <citation type="submission" date="2012-04" db="EMBL/GenBank/DDBJ databases">
        <authorList>
            <person name="Borisov I.G."/>
            <person name="Ivanikova N.V."/>
            <person name="Pinevich A.V."/>
        </authorList>
    </citation>
    <scope>NUCLEOTIDE SEQUENCE</scope>
    <source>
        <strain evidence="2">CALU 1027</strain>
    </source>
</reference>
<evidence type="ECO:0000313" key="2">
    <source>
        <dbReference type="EMBL" id="KKJ00087.1"/>
    </source>
</evidence>
<name>A0A0M2Q0B8_PROHO</name>
<evidence type="ECO:0000313" key="3">
    <source>
        <dbReference type="Proteomes" id="UP000034681"/>
    </source>
</evidence>
<dbReference type="eggNOG" id="COG4634">
    <property type="taxonomic scope" value="Bacteria"/>
</dbReference>
<dbReference type="Pfam" id="PF18480">
    <property type="entry name" value="DUF5615"/>
    <property type="match status" value="1"/>
</dbReference>
<dbReference type="EMBL" id="AJTX02000004">
    <property type="protein sequence ID" value="KKJ00087.1"/>
    <property type="molecule type" value="Genomic_DNA"/>
</dbReference>